<evidence type="ECO:0000313" key="9">
    <source>
        <dbReference type="Proteomes" id="UP000261340"/>
    </source>
</evidence>
<evidence type="ECO:0000256" key="6">
    <source>
        <dbReference type="SAM" id="MobiDB-lite"/>
    </source>
</evidence>
<dbReference type="Gene3D" id="3.30.160.60">
    <property type="entry name" value="Classic Zinc Finger"/>
    <property type="match status" value="1"/>
</dbReference>
<evidence type="ECO:0000256" key="4">
    <source>
        <dbReference type="ARBA" id="ARBA00022833"/>
    </source>
</evidence>
<reference evidence="8" key="2">
    <citation type="submission" date="2025-09" db="UniProtKB">
        <authorList>
            <consortium name="Ensembl"/>
        </authorList>
    </citation>
    <scope>IDENTIFICATION</scope>
</reference>
<evidence type="ECO:0000256" key="5">
    <source>
        <dbReference type="PROSITE-ProRule" id="PRU00042"/>
    </source>
</evidence>
<accession>A0A3Q0RQB7</accession>
<evidence type="ECO:0000256" key="2">
    <source>
        <dbReference type="ARBA" id="ARBA00022737"/>
    </source>
</evidence>
<dbReference type="AlphaFoldDB" id="A0A3Q0RQB7"/>
<dbReference type="InterPro" id="IPR013087">
    <property type="entry name" value="Znf_C2H2_type"/>
</dbReference>
<dbReference type="GeneTree" id="ENSGT01150000287825"/>
<dbReference type="Ensembl" id="ENSACIT00000012853.1">
    <property type="protein sequence ID" value="ENSACIP00000012502.1"/>
    <property type="gene ID" value="ENSACIG00000009765.1"/>
</dbReference>
<name>A0A3Q0RQB7_AMPCI</name>
<keyword evidence="2" id="KW-0677">Repeat</keyword>
<dbReference type="STRING" id="61819.ENSACIP00000012502"/>
<keyword evidence="4" id="KW-0862">Zinc</keyword>
<reference evidence="8" key="1">
    <citation type="submission" date="2025-08" db="UniProtKB">
        <authorList>
            <consortium name="Ensembl"/>
        </authorList>
    </citation>
    <scope>IDENTIFICATION</scope>
</reference>
<dbReference type="GO" id="GO:0008270">
    <property type="term" value="F:zinc ion binding"/>
    <property type="evidence" value="ECO:0007669"/>
    <property type="project" value="UniProtKB-KW"/>
</dbReference>
<dbReference type="InterPro" id="IPR036236">
    <property type="entry name" value="Znf_C2H2_sf"/>
</dbReference>
<feature type="domain" description="C2H2-type" evidence="7">
    <location>
        <begin position="59"/>
        <end position="86"/>
    </location>
</feature>
<dbReference type="Proteomes" id="UP000261340">
    <property type="component" value="Unplaced"/>
</dbReference>
<dbReference type="PROSITE" id="PS00028">
    <property type="entry name" value="ZINC_FINGER_C2H2_1"/>
    <property type="match status" value="1"/>
</dbReference>
<protein>
    <recommendedName>
        <fullName evidence="7">C2H2-type domain-containing protein</fullName>
    </recommendedName>
</protein>
<dbReference type="PROSITE" id="PS50157">
    <property type="entry name" value="ZINC_FINGER_C2H2_2"/>
    <property type="match status" value="1"/>
</dbReference>
<evidence type="ECO:0000313" key="8">
    <source>
        <dbReference type="Ensembl" id="ENSACIP00000012502.1"/>
    </source>
</evidence>
<organism evidence="8 9">
    <name type="scientific">Amphilophus citrinellus</name>
    <name type="common">Midas cichlid</name>
    <name type="synonym">Cichlasoma citrinellum</name>
    <dbReference type="NCBI Taxonomy" id="61819"/>
    <lineage>
        <taxon>Eukaryota</taxon>
        <taxon>Metazoa</taxon>
        <taxon>Chordata</taxon>
        <taxon>Craniata</taxon>
        <taxon>Vertebrata</taxon>
        <taxon>Euteleostomi</taxon>
        <taxon>Actinopterygii</taxon>
        <taxon>Neopterygii</taxon>
        <taxon>Teleostei</taxon>
        <taxon>Neoteleostei</taxon>
        <taxon>Acanthomorphata</taxon>
        <taxon>Ovalentaria</taxon>
        <taxon>Cichlomorphae</taxon>
        <taxon>Cichliformes</taxon>
        <taxon>Cichlidae</taxon>
        <taxon>New World cichlids</taxon>
        <taxon>Cichlasomatinae</taxon>
        <taxon>Heroini</taxon>
        <taxon>Amphilophus</taxon>
    </lineage>
</organism>
<evidence type="ECO:0000256" key="1">
    <source>
        <dbReference type="ARBA" id="ARBA00022723"/>
    </source>
</evidence>
<feature type="compositionally biased region" description="Basic and acidic residues" evidence="6">
    <location>
        <begin position="22"/>
        <end position="33"/>
    </location>
</feature>
<dbReference type="FunFam" id="3.30.160.60:FF:000100">
    <property type="entry name" value="Zinc finger 45-like"/>
    <property type="match status" value="1"/>
</dbReference>
<sequence length="112" mass="12740">MVSNSYEIDVSIDGDDVWQEPVPDRGPKTEDSHKHLKKRKPLESGINSNAEHNAARKRFTCTECDKHFVYKQSLQRHVARHLAKKASNGLECLNVNKVLICPDPLLLNKFCS</sequence>
<dbReference type="SMART" id="SM00355">
    <property type="entry name" value="ZnF_C2H2"/>
    <property type="match status" value="1"/>
</dbReference>
<feature type="region of interest" description="Disordered" evidence="6">
    <location>
        <begin position="14"/>
        <end position="51"/>
    </location>
</feature>
<keyword evidence="9" id="KW-1185">Reference proteome</keyword>
<proteinExistence type="predicted"/>
<evidence type="ECO:0000259" key="7">
    <source>
        <dbReference type="PROSITE" id="PS50157"/>
    </source>
</evidence>
<dbReference type="SUPFAM" id="SSF57667">
    <property type="entry name" value="beta-beta-alpha zinc fingers"/>
    <property type="match status" value="1"/>
</dbReference>
<keyword evidence="1" id="KW-0479">Metal-binding</keyword>
<keyword evidence="3 5" id="KW-0863">Zinc-finger</keyword>
<evidence type="ECO:0000256" key="3">
    <source>
        <dbReference type="ARBA" id="ARBA00022771"/>
    </source>
</evidence>